<proteinExistence type="predicted"/>
<dbReference type="Proteomes" id="UP000325763">
    <property type="component" value="Chromosome"/>
</dbReference>
<dbReference type="AlphaFoldDB" id="A0A0B5DFZ1"/>
<gene>
    <name evidence="2" type="ORF">CP978_04785</name>
    <name evidence="1" type="ORF">SNOD_04400</name>
</gene>
<keyword evidence="3" id="KW-1185">Reference proteome</keyword>
<dbReference type="RefSeq" id="WP_043437811.1">
    <property type="nucleotide sequence ID" value="NZ_CP009313.1"/>
</dbReference>
<dbReference type="Proteomes" id="UP000031526">
    <property type="component" value="Chromosome"/>
</dbReference>
<accession>A0A0B5DFZ1</accession>
<name>A0A0B5DFZ1_9ACTN</name>
<dbReference type="EMBL" id="CP009313">
    <property type="protein sequence ID" value="AJE39356.1"/>
    <property type="molecule type" value="Genomic_DNA"/>
</dbReference>
<evidence type="ECO:0000313" key="2">
    <source>
        <dbReference type="EMBL" id="QEV37942.1"/>
    </source>
</evidence>
<dbReference type="KEGG" id="snq:CP978_04785"/>
<dbReference type="EMBL" id="CP023747">
    <property type="protein sequence ID" value="QEV37942.1"/>
    <property type="molecule type" value="Genomic_DNA"/>
</dbReference>
<dbReference type="Pfam" id="PF19372">
    <property type="entry name" value="DUF5947"/>
    <property type="match status" value="1"/>
</dbReference>
<evidence type="ECO:0000313" key="4">
    <source>
        <dbReference type="Proteomes" id="UP000325763"/>
    </source>
</evidence>
<dbReference type="InterPro" id="IPR045991">
    <property type="entry name" value="DUF5947"/>
</dbReference>
<evidence type="ECO:0000313" key="3">
    <source>
        <dbReference type="Proteomes" id="UP000031526"/>
    </source>
</evidence>
<reference evidence="2 4" key="3">
    <citation type="submission" date="2017-09" db="EMBL/GenBank/DDBJ databases">
        <title>Streptomyces genome completion.</title>
        <authorList>
            <person name="Lee N."/>
            <person name="Cho B.-K."/>
        </authorList>
    </citation>
    <scope>NUCLEOTIDE SEQUENCE [LARGE SCALE GENOMIC DNA]</scope>
    <source>
        <strain evidence="2 4">ATCC 14899</strain>
    </source>
</reference>
<reference evidence="3" key="1">
    <citation type="submission" date="2014-09" db="EMBL/GenBank/DDBJ databases">
        <title>Sequence of the Streptomyces nodosus genome.</title>
        <authorList>
            <person name="Sweeney P."/>
            <person name="Stephens N."/>
            <person name="Murphy C."/>
            <person name="Caffrey P."/>
        </authorList>
    </citation>
    <scope>NUCLEOTIDE SEQUENCE [LARGE SCALE GENOMIC DNA]</scope>
    <source>
        <strain evidence="3">ATCC 14899</strain>
    </source>
</reference>
<organism evidence="1 3">
    <name type="scientific">Streptomyces nodosus</name>
    <dbReference type="NCBI Taxonomy" id="40318"/>
    <lineage>
        <taxon>Bacteria</taxon>
        <taxon>Bacillati</taxon>
        <taxon>Actinomycetota</taxon>
        <taxon>Actinomycetes</taxon>
        <taxon>Kitasatosporales</taxon>
        <taxon>Streptomycetaceae</taxon>
        <taxon>Streptomyces</taxon>
    </lineage>
</organism>
<sequence>MTSGALARVIRSAADRRTEVERCDLCGVDVPSDHRHLLDMGDEKVLCACRPCSLLFVKEAASEGRYRLVPLRRVRLPPVGTRGLGVPVGLAFFVRHTDGTVSAHYPSPAGAMRWEADPEAWREVVAACPPLAGLEPEVEALLVNTARSADHHWIAPIDDCFRMVALVRTLWRGLSGGSQVWPAIDRFFAELTEQP</sequence>
<dbReference type="STRING" id="40318.SNOD_04400"/>
<dbReference type="HOGENOM" id="CLU_085015_0_0_11"/>
<evidence type="ECO:0000313" key="1">
    <source>
        <dbReference type="EMBL" id="AJE39356.1"/>
    </source>
</evidence>
<reference evidence="1 3" key="2">
    <citation type="journal article" date="2016" name="Appl. Microbiol. Biotechnol.">
        <title>Exploiting the genome sequence of Streptomyces nodosus for enhanced antibiotic production.</title>
        <authorList>
            <person name="Sweeney P."/>
            <person name="Murphy C.D."/>
            <person name="Caffrey P."/>
        </authorList>
    </citation>
    <scope>NUCLEOTIDE SEQUENCE [LARGE SCALE GENOMIC DNA]</scope>
    <source>
        <strain evidence="1 3">ATCC 14899</strain>
    </source>
</reference>
<protein>
    <submittedName>
        <fullName evidence="1">Uncharacterized protein</fullName>
    </submittedName>
</protein>
<dbReference type="OrthoDB" id="152349at2"/>